<keyword evidence="3" id="KW-0732">Signal</keyword>
<dbReference type="RefSeq" id="WP_035935133.1">
    <property type="nucleotide sequence ID" value="NZ_AVPL01000011.1"/>
</dbReference>
<dbReference type="AlphaFoldDB" id="A0A0A0JWT2"/>
<evidence type="ECO:0000313" key="4">
    <source>
        <dbReference type="EMBL" id="KGN41910.1"/>
    </source>
</evidence>
<keyword evidence="2" id="KW-0472">Membrane</keyword>
<feature type="chain" id="PRO_5001964646" description="Gram-positive cocci surface proteins LPxTG domain-containing protein" evidence="3">
    <location>
        <begin position="32"/>
        <end position="224"/>
    </location>
</feature>
<name>A0A0A0JWT2_9MICO</name>
<feature type="compositionally biased region" description="Low complexity" evidence="1">
    <location>
        <begin position="127"/>
        <end position="176"/>
    </location>
</feature>
<sequence>MSTMIKSITRGAATAGVAGLLSLGLATSAFADPPTGSDANQAENWEPYLVEEGYVNPECSKLTDGFEGDTWISDGDYALVVLKYATENEEFWEVMEGDELMTATEQGISHIIVCTADMEEETPTPTPTSTPTTTPTSTPTTTPTSTPTSTPTTTPTSTPTMTPTTTPTSTPTTTTTPVPPPSGPVVETDVPATSGGSLPIVAGGAAVLAGLGLAAAAMRRKGQH</sequence>
<feature type="transmembrane region" description="Helical" evidence="2">
    <location>
        <begin position="198"/>
        <end position="218"/>
    </location>
</feature>
<evidence type="ECO:0000313" key="5">
    <source>
        <dbReference type="Proteomes" id="UP000030013"/>
    </source>
</evidence>
<feature type="region of interest" description="Disordered" evidence="1">
    <location>
        <begin position="119"/>
        <end position="184"/>
    </location>
</feature>
<keyword evidence="2" id="KW-1133">Transmembrane helix</keyword>
<dbReference type="STRING" id="1385519.N801_04290"/>
<organism evidence="4 5">
    <name type="scientific">Knoellia aerolata DSM 18566</name>
    <dbReference type="NCBI Taxonomy" id="1385519"/>
    <lineage>
        <taxon>Bacteria</taxon>
        <taxon>Bacillati</taxon>
        <taxon>Actinomycetota</taxon>
        <taxon>Actinomycetes</taxon>
        <taxon>Micrococcales</taxon>
        <taxon>Intrasporangiaceae</taxon>
        <taxon>Knoellia</taxon>
    </lineage>
</organism>
<keyword evidence="5" id="KW-1185">Reference proteome</keyword>
<evidence type="ECO:0008006" key="6">
    <source>
        <dbReference type="Google" id="ProtNLM"/>
    </source>
</evidence>
<feature type="signal peptide" evidence="3">
    <location>
        <begin position="1"/>
        <end position="31"/>
    </location>
</feature>
<keyword evidence="2" id="KW-0812">Transmembrane</keyword>
<reference evidence="4 5" key="1">
    <citation type="submission" date="2013-08" db="EMBL/GenBank/DDBJ databases">
        <title>The genome sequence of Knoellia aerolata.</title>
        <authorList>
            <person name="Zhu W."/>
            <person name="Wang G."/>
        </authorList>
    </citation>
    <scope>NUCLEOTIDE SEQUENCE [LARGE SCALE GENOMIC DNA]</scope>
    <source>
        <strain evidence="4 5">DSM 18566</strain>
    </source>
</reference>
<comment type="caution">
    <text evidence="4">The sequence shown here is derived from an EMBL/GenBank/DDBJ whole genome shotgun (WGS) entry which is preliminary data.</text>
</comment>
<evidence type="ECO:0000256" key="1">
    <source>
        <dbReference type="SAM" id="MobiDB-lite"/>
    </source>
</evidence>
<dbReference type="EMBL" id="AVPL01000011">
    <property type="protein sequence ID" value="KGN41910.1"/>
    <property type="molecule type" value="Genomic_DNA"/>
</dbReference>
<evidence type="ECO:0000256" key="2">
    <source>
        <dbReference type="SAM" id="Phobius"/>
    </source>
</evidence>
<gene>
    <name evidence="4" type="ORF">N801_04290</name>
</gene>
<accession>A0A0A0JWT2</accession>
<dbReference type="Proteomes" id="UP000030013">
    <property type="component" value="Unassembled WGS sequence"/>
</dbReference>
<evidence type="ECO:0000256" key="3">
    <source>
        <dbReference type="SAM" id="SignalP"/>
    </source>
</evidence>
<protein>
    <recommendedName>
        <fullName evidence="6">Gram-positive cocci surface proteins LPxTG domain-containing protein</fullName>
    </recommendedName>
</protein>
<proteinExistence type="predicted"/>